<dbReference type="AlphaFoldDB" id="A0A645IA75"/>
<gene>
    <name evidence="2" type="ORF">SDC9_195763</name>
</gene>
<accession>A0A645IA75</accession>
<protein>
    <submittedName>
        <fullName evidence="2">Uncharacterized protein</fullName>
    </submittedName>
</protein>
<dbReference type="EMBL" id="VSSQ01110210">
    <property type="protein sequence ID" value="MPN48158.1"/>
    <property type="molecule type" value="Genomic_DNA"/>
</dbReference>
<feature type="region of interest" description="Disordered" evidence="1">
    <location>
        <begin position="31"/>
        <end position="51"/>
    </location>
</feature>
<reference evidence="2" key="1">
    <citation type="submission" date="2019-08" db="EMBL/GenBank/DDBJ databases">
        <authorList>
            <person name="Kucharzyk K."/>
            <person name="Murdoch R.W."/>
            <person name="Higgins S."/>
            <person name="Loffler F."/>
        </authorList>
    </citation>
    <scope>NUCLEOTIDE SEQUENCE</scope>
</reference>
<name>A0A645IA75_9ZZZZ</name>
<sequence length="51" mass="5543">MVKIGKHVQANADREQIEQNGLNQALTRSGYGIAHSGKHTSSLSGGKTYFR</sequence>
<evidence type="ECO:0000256" key="1">
    <source>
        <dbReference type="SAM" id="MobiDB-lite"/>
    </source>
</evidence>
<evidence type="ECO:0000313" key="2">
    <source>
        <dbReference type="EMBL" id="MPN48158.1"/>
    </source>
</evidence>
<comment type="caution">
    <text evidence="2">The sequence shown here is derived from an EMBL/GenBank/DDBJ whole genome shotgun (WGS) entry which is preliminary data.</text>
</comment>
<organism evidence="2">
    <name type="scientific">bioreactor metagenome</name>
    <dbReference type="NCBI Taxonomy" id="1076179"/>
    <lineage>
        <taxon>unclassified sequences</taxon>
        <taxon>metagenomes</taxon>
        <taxon>ecological metagenomes</taxon>
    </lineage>
</organism>
<proteinExistence type="predicted"/>